<dbReference type="Gene3D" id="3.40.50.300">
    <property type="entry name" value="P-loop containing nucleotide triphosphate hydrolases"/>
    <property type="match status" value="1"/>
</dbReference>
<keyword evidence="5" id="KW-0175">Coiled coil</keyword>
<dbReference type="OrthoDB" id="416553at2759"/>
<evidence type="ECO:0000313" key="8">
    <source>
        <dbReference type="Proteomes" id="UP000276133"/>
    </source>
</evidence>
<dbReference type="STRING" id="10195.A0A3M7SQJ7"/>
<dbReference type="PIRSF" id="PIRSF006698">
    <property type="entry name" value="Septin"/>
    <property type="match status" value="1"/>
</dbReference>
<feature type="coiled-coil region" evidence="5">
    <location>
        <begin position="369"/>
        <end position="425"/>
    </location>
</feature>
<organism evidence="7 8">
    <name type="scientific">Brachionus plicatilis</name>
    <name type="common">Marine rotifer</name>
    <name type="synonym">Brachionus muelleri</name>
    <dbReference type="NCBI Taxonomy" id="10195"/>
    <lineage>
        <taxon>Eukaryota</taxon>
        <taxon>Metazoa</taxon>
        <taxon>Spiralia</taxon>
        <taxon>Gnathifera</taxon>
        <taxon>Rotifera</taxon>
        <taxon>Eurotatoria</taxon>
        <taxon>Monogononta</taxon>
        <taxon>Pseudotrocha</taxon>
        <taxon>Ploima</taxon>
        <taxon>Brachionidae</taxon>
        <taxon>Brachionus</taxon>
    </lineage>
</organism>
<gene>
    <name evidence="7" type="ORF">BpHYR1_047022</name>
</gene>
<dbReference type="Pfam" id="PF00735">
    <property type="entry name" value="Septin"/>
    <property type="match status" value="1"/>
</dbReference>
<proteinExistence type="inferred from homology"/>
<dbReference type="PANTHER" id="PTHR18884">
    <property type="entry name" value="SEPTIN"/>
    <property type="match status" value="1"/>
</dbReference>
<evidence type="ECO:0000256" key="1">
    <source>
        <dbReference type="ARBA" id="ARBA00022741"/>
    </source>
</evidence>
<dbReference type="CDD" id="cd01850">
    <property type="entry name" value="CDC_Septin"/>
    <property type="match status" value="1"/>
</dbReference>
<dbReference type="AlphaFoldDB" id="A0A3M7SQJ7"/>
<reference evidence="7 8" key="1">
    <citation type="journal article" date="2018" name="Sci. Rep.">
        <title>Genomic signatures of local adaptation to the degree of environmental predictability in rotifers.</title>
        <authorList>
            <person name="Franch-Gras L."/>
            <person name="Hahn C."/>
            <person name="Garcia-Roger E.M."/>
            <person name="Carmona M.J."/>
            <person name="Serra M."/>
            <person name="Gomez A."/>
        </authorList>
    </citation>
    <scope>NUCLEOTIDE SEQUENCE [LARGE SCALE GENOMIC DNA]</scope>
    <source>
        <strain evidence="7">HYR1</strain>
    </source>
</reference>
<evidence type="ECO:0000256" key="3">
    <source>
        <dbReference type="PIRNR" id="PIRNR006698"/>
    </source>
</evidence>
<evidence type="ECO:0000259" key="6">
    <source>
        <dbReference type="PROSITE" id="PS51719"/>
    </source>
</evidence>
<dbReference type="Proteomes" id="UP000276133">
    <property type="component" value="Unassembled WGS sequence"/>
</dbReference>
<comment type="similarity">
    <text evidence="3 4">Belongs to the TRAFAC class TrmE-Era-EngA-EngB-Septin-like GTPase superfamily. Septin GTPase family.</text>
</comment>
<dbReference type="PROSITE" id="PS51719">
    <property type="entry name" value="G_SEPTIN"/>
    <property type="match status" value="1"/>
</dbReference>
<dbReference type="GO" id="GO:0005525">
    <property type="term" value="F:GTP binding"/>
    <property type="evidence" value="ECO:0007669"/>
    <property type="project" value="UniProtKB-UniRule"/>
</dbReference>
<feature type="domain" description="Septin-type G" evidence="6">
    <location>
        <begin position="59"/>
        <end position="327"/>
    </location>
</feature>
<comment type="caution">
    <text evidence="7">The sequence shown here is derived from an EMBL/GenBank/DDBJ whole genome shotgun (WGS) entry which is preliminary data.</text>
</comment>
<accession>A0A3M7SQJ7</accession>
<keyword evidence="1 4" id="KW-0547">Nucleotide-binding</keyword>
<dbReference type="EMBL" id="REGN01000960">
    <property type="protein sequence ID" value="RNA37900.1"/>
    <property type="molecule type" value="Genomic_DNA"/>
</dbReference>
<dbReference type="InterPro" id="IPR027417">
    <property type="entry name" value="P-loop_NTPase"/>
</dbReference>
<protein>
    <recommendedName>
        <fullName evidence="3">Septin</fullName>
    </recommendedName>
</protein>
<name>A0A3M7SQJ7_BRAPC</name>
<keyword evidence="8" id="KW-1185">Reference proteome</keyword>
<keyword evidence="2 4" id="KW-0342">GTP-binding</keyword>
<evidence type="ECO:0000256" key="5">
    <source>
        <dbReference type="SAM" id="Coils"/>
    </source>
</evidence>
<dbReference type="SUPFAM" id="SSF52540">
    <property type="entry name" value="P-loop containing nucleoside triphosphate hydrolases"/>
    <property type="match status" value="1"/>
</dbReference>
<evidence type="ECO:0000256" key="4">
    <source>
        <dbReference type="RuleBase" id="RU004560"/>
    </source>
</evidence>
<dbReference type="InterPro" id="IPR016491">
    <property type="entry name" value="Septin"/>
</dbReference>
<dbReference type="InterPro" id="IPR030379">
    <property type="entry name" value="G_SEPTIN_dom"/>
</dbReference>
<evidence type="ECO:0000256" key="2">
    <source>
        <dbReference type="ARBA" id="ARBA00023134"/>
    </source>
</evidence>
<sequence>MPGTSSPNDINQNFTRIITSEPNTKQNASSLKEIKNVKLKGYVGFERIADQYVSKMVRDGISFNILCIGETGIGKSTLIDTLFNTNLNTTSMDHCSDKVSLVSNTFELKEKNINLKLTVIETSGYGDQINKANSHEEILKYINEQYENYVQEELGLKRQIKQINDKRVHLCLYFICPTGHSLKAIDLNTMKALDSKVNIVPIIAKADTICKNELIDFKKRIMDEIFKNEVNIYQFPINENEPSVNNQNLITNSLYPLAVIGSSQMVKVGNKVSKGRQYEWGTVSIENEMHCDFVKLRESLLSTNLFDLIELTHIKHYQMYRANRLREIGFFDDLEADTDQGDFRTIKDVYIAKKSELDEVIQRNEIQIKEEFVKKVKAKEQEIKEIEKELNGKFNQWKSEQNEWRDRIEFKRRELDDQIREFNERKFSLDKLKLSTLSSNKYSKKK</sequence>
<evidence type="ECO:0000313" key="7">
    <source>
        <dbReference type="EMBL" id="RNA37900.1"/>
    </source>
</evidence>